<accession>A0A1B4FH20</accession>
<proteinExistence type="predicted"/>
<keyword evidence="4" id="KW-1185">Reference proteome</keyword>
<reference evidence="3 4" key="1">
    <citation type="submission" date="2015-12" db="EMBL/GenBank/DDBJ databases">
        <title>Diversity of Burkholderia near neighbor genomes.</title>
        <authorList>
            <person name="Sahl J."/>
            <person name="Wagner D."/>
            <person name="Keim P."/>
        </authorList>
    </citation>
    <scope>NUCLEOTIDE SEQUENCE [LARGE SCALE GENOMIC DNA]</scope>
    <source>
        <strain evidence="3 4">BDU6</strain>
    </source>
</reference>
<dbReference type="KEGG" id="buu:WS70_14255"/>
<dbReference type="Proteomes" id="UP000062519">
    <property type="component" value="Chromosome 1"/>
</dbReference>
<dbReference type="Pfam" id="PF14302">
    <property type="entry name" value="DUF4377"/>
    <property type="match status" value="1"/>
</dbReference>
<protein>
    <recommendedName>
        <fullName evidence="2">DUF4377 domain-containing protein</fullName>
    </recommendedName>
</protein>
<feature type="domain" description="DUF4377" evidence="2">
    <location>
        <begin position="47"/>
        <end position="121"/>
    </location>
</feature>
<evidence type="ECO:0000259" key="2">
    <source>
        <dbReference type="Pfam" id="PF14302"/>
    </source>
</evidence>
<gene>
    <name evidence="3" type="ORF">WS70_14255</name>
</gene>
<evidence type="ECO:0000313" key="3">
    <source>
        <dbReference type="EMBL" id="AOJ02842.1"/>
    </source>
</evidence>
<dbReference type="EMBL" id="CP013386">
    <property type="protein sequence ID" value="AOJ02842.1"/>
    <property type="molecule type" value="Genomic_DNA"/>
</dbReference>
<organism evidence="3 4">
    <name type="scientific">Burkholderia mayonis</name>
    <dbReference type="NCBI Taxonomy" id="1385591"/>
    <lineage>
        <taxon>Bacteria</taxon>
        <taxon>Pseudomonadati</taxon>
        <taxon>Pseudomonadota</taxon>
        <taxon>Betaproteobacteria</taxon>
        <taxon>Burkholderiales</taxon>
        <taxon>Burkholderiaceae</taxon>
        <taxon>Burkholderia</taxon>
        <taxon>pseudomallei group</taxon>
    </lineage>
</organism>
<sequence length="124" mass="13491">MFSKIRHALAAVAFAVTAGLSGCETSTAANAPATQPAAPQAATKTVYVAAQTARCVGVAPMDCLQVRTSPNVPWQLRYSGTEGFDYRPDYEYQFEIAEYEVSNPPADGSSIHWVLKRIVRQQPR</sequence>
<name>A0A1B4FH20_9BURK</name>
<dbReference type="PROSITE" id="PS51257">
    <property type="entry name" value="PROKAR_LIPOPROTEIN"/>
    <property type="match status" value="1"/>
</dbReference>
<evidence type="ECO:0000256" key="1">
    <source>
        <dbReference type="SAM" id="SignalP"/>
    </source>
</evidence>
<feature type="signal peptide" evidence="1">
    <location>
        <begin position="1"/>
        <end position="28"/>
    </location>
</feature>
<dbReference type="InterPro" id="IPR025485">
    <property type="entry name" value="DUF4377"/>
</dbReference>
<feature type="chain" id="PRO_5015350958" description="DUF4377 domain-containing protein" evidence="1">
    <location>
        <begin position="29"/>
        <end position="124"/>
    </location>
</feature>
<keyword evidence="1" id="KW-0732">Signal</keyword>
<evidence type="ECO:0000313" key="4">
    <source>
        <dbReference type="Proteomes" id="UP000062519"/>
    </source>
</evidence>
<dbReference type="AlphaFoldDB" id="A0A1B4FH20"/>